<dbReference type="Gene3D" id="3.40.50.1820">
    <property type="entry name" value="alpha/beta hydrolase"/>
    <property type="match status" value="1"/>
</dbReference>
<dbReference type="InterPro" id="IPR006311">
    <property type="entry name" value="TAT_signal"/>
</dbReference>
<dbReference type="PANTHER" id="PTHR47751">
    <property type="entry name" value="SUPERFAMILY HYDROLASE, PUTATIVE (AFU_ORTHOLOGUE AFUA_2G16580)-RELATED"/>
    <property type="match status" value="1"/>
</dbReference>
<reference evidence="1 2" key="1">
    <citation type="submission" date="2017-03" db="EMBL/GenBank/DDBJ databases">
        <title>Genome analysis of Rhizobial strains effectives or ineffectives for nitrogen fixation isolated from bean seeds.</title>
        <authorList>
            <person name="Peralta H."/>
            <person name="Aguilar-Vera A."/>
            <person name="Mora Y."/>
            <person name="Vargas-Lagunas C."/>
            <person name="Girard L."/>
            <person name="Mora J."/>
        </authorList>
    </citation>
    <scope>NUCLEOTIDE SEQUENCE [LARGE SCALE GENOMIC DNA]</scope>
    <source>
        <strain evidence="1 2">CCGM5</strain>
    </source>
</reference>
<name>A0A3E1AZ00_RHILT</name>
<dbReference type="Proteomes" id="UP000256748">
    <property type="component" value="Unassembled WGS sequence"/>
</dbReference>
<dbReference type="AlphaFoldDB" id="A0A3E1AZ00"/>
<dbReference type="Gene3D" id="1.10.10.800">
    <property type="match status" value="1"/>
</dbReference>
<evidence type="ECO:0000313" key="1">
    <source>
        <dbReference type="EMBL" id="RFB82401.1"/>
    </source>
</evidence>
<dbReference type="EMBL" id="NAOO01000045">
    <property type="protein sequence ID" value="RFB82401.1"/>
    <property type="molecule type" value="Genomic_DNA"/>
</dbReference>
<dbReference type="SUPFAM" id="SSF53474">
    <property type="entry name" value="alpha/beta-Hydrolases"/>
    <property type="match status" value="1"/>
</dbReference>
<protein>
    <submittedName>
        <fullName evidence="1">Twin-arginine translocation pathway signal protein</fullName>
    </submittedName>
</protein>
<evidence type="ECO:0000313" key="2">
    <source>
        <dbReference type="Proteomes" id="UP000256748"/>
    </source>
</evidence>
<dbReference type="PANTHER" id="PTHR47751:SF1">
    <property type="entry name" value="SUPERFAMILY HYDROLASE, PUTATIVE (AFU_ORTHOLOGUE AFUA_2G16580)-RELATED"/>
    <property type="match status" value="1"/>
</dbReference>
<proteinExistence type="predicted"/>
<dbReference type="PROSITE" id="PS51318">
    <property type="entry name" value="TAT"/>
    <property type="match status" value="1"/>
</dbReference>
<dbReference type="InterPro" id="IPR051411">
    <property type="entry name" value="Polyketide_trans_af380"/>
</dbReference>
<organism evidence="1 2">
    <name type="scientific">Rhizobium leguminosarum bv. trifolii</name>
    <dbReference type="NCBI Taxonomy" id="386"/>
    <lineage>
        <taxon>Bacteria</taxon>
        <taxon>Pseudomonadati</taxon>
        <taxon>Pseudomonadota</taxon>
        <taxon>Alphaproteobacteria</taxon>
        <taxon>Hyphomicrobiales</taxon>
        <taxon>Rhizobiaceae</taxon>
        <taxon>Rhizobium/Agrobacterium group</taxon>
        <taxon>Rhizobium</taxon>
    </lineage>
</organism>
<gene>
    <name evidence="1" type="ORF">B5K10_32435</name>
</gene>
<dbReference type="InterPro" id="IPR029058">
    <property type="entry name" value="AB_hydrolase_fold"/>
</dbReference>
<accession>A0A3E1AZ00</accession>
<comment type="caution">
    <text evidence="1">The sequence shown here is derived from an EMBL/GenBank/DDBJ whole genome shotgun (WGS) entry which is preliminary data.</text>
</comment>
<dbReference type="RefSeq" id="WP_116276592.1">
    <property type="nucleotide sequence ID" value="NZ_KZ859531.1"/>
</dbReference>
<sequence>MTASSITRRTFGLSVGAVALFSAVGAGMSQTLSAHRGKITPLTVSFASGDSYVVAHLYLPDGHDPAKRYPAVAVGGSFTSVKEQMGGIYAGEMARRGVMALAVDYRNYGQSGGAKRQYEDPAAKAEDLSAALRYLASRRDVSGTGLLGICTSGGTVLYTAAEDANVGAVATVAGFFSQPELVALIKKGPEAVERLRAEGRLARQIYDETGEIKTIRAYHNTDQTAASVSPSQYYLDQTRGGGVPSWRNEFAVMAWEPWIDFDPISRAPRVTAPTLLVHSEGSAFPDQARKIYGLLAGPKELHWAEGAHFDFYDQSGPVGDAADRVAAHFRRTLG</sequence>